<keyword evidence="8" id="KW-0472">Membrane</keyword>
<keyword evidence="4 7" id="KW-0040">ANK repeat</keyword>
<dbReference type="SUPFAM" id="SSF48403">
    <property type="entry name" value="Ankyrin repeat"/>
    <property type="match status" value="2"/>
</dbReference>
<gene>
    <name evidence="9" type="ORF">GPM918_LOCUS9295</name>
    <name evidence="10" type="ORF">SRO942_LOCUS9296</name>
</gene>
<dbReference type="Proteomes" id="UP000663829">
    <property type="component" value="Unassembled WGS sequence"/>
</dbReference>
<evidence type="ECO:0000313" key="11">
    <source>
        <dbReference type="Proteomes" id="UP000663829"/>
    </source>
</evidence>
<proteinExistence type="predicted"/>
<dbReference type="InterPro" id="IPR052076">
    <property type="entry name" value="TRP_cation_channel"/>
</dbReference>
<dbReference type="Pfam" id="PF12796">
    <property type="entry name" value="Ank_2"/>
    <property type="match status" value="4"/>
</dbReference>
<evidence type="ECO:0000256" key="5">
    <source>
        <dbReference type="ARBA" id="ARBA00023065"/>
    </source>
</evidence>
<dbReference type="EMBL" id="CAJNOQ010001713">
    <property type="protein sequence ID" value="CAF0913976.1"/>
    <property type="molecule type" value="Genomic_DNA"/>
</dbReference>
<dbReference type="SMART" id="SM00248">
    <property type="entry name" value="ANK"/>
    <property type="match status" value="14"/>
</dbReference>
<name>A0A814AEK8_9BILA</name>
<feature type="repeat" description="ANK" evidence="7">
    <location>
        <begin position="114"/>
        <end position="154"/>
    </location>
</feature>
<dbReference type="PROSITE" id="PS50088">
    <property type="entry name" value="ANK_REPEAT"/>
    <property type="match status" value="7"/>
</dbReference>
<dbReference type="InterPro" id="IPR036770">
    <property type="entry name" value="Ankyrin_rpt-contain_sf"/>
</dbReference>
<feature type="repeat" description="ANK" evidence="7">
    <location>
        <begin position="597"/>
        <end position="629"/>
    </location>
</feature>
<evidence type="ECO:0000256" key="2">
    <source>
        <dbReference type="ARBA" id="ARBA00022606"/>
    </source>
</evidence>
<feature type="repeat" description="ANK" evidence="7">
    <location>
        <begin position="208"/>
        <end position="240"/>
    </location>
</feature>
<accession>A0A814AEK8</accession>
<keyword evidence="5" id="KW-0406">Ion transport</keyword>
<feature type="transmembrane region" description="Helical" evidence="8">
    <location>
        <begin position="894"/>
        <end position="912"/>
    </location>
</feature>
<feature type="repeat" description="ANK" evidence="7">
    <location>
        <begin position="318"/>
        <end position="350"/>
    </location>
</feature>
<feature type="transmembrane region" description="Helical" evidence="8">
    <location>
        <begin position="955"/>
        <end position="972"/>
    </location>
</feature>
<evidence type="ECO:0008006" key="12">
    <source>
        <dbReference type="Google" id="ProtNLM"/>
    </source>
</evidence>
<reference evidence="9" key="1">
    <citation type="submission" date="2021-02" db="EMBL/GenBank/DDBJ databases">
        <authorList>
            <person name="Nowell W R."/>
        </authorList>
    </citation>
    <scope>NUCLEOTIDE SEQUENCE</scope>
</reference>
<dbReference type="GO" id="GO:0034220">
    <property type="term" value="P:monoatomic ion transmembrane transport"/>
    <property type="evidence" value="ECO:0007669"/>
    <property type="project" value="UniProtKB-KW"/>
</dbReference>
<feature type="transmembrane region" description="Helical" evidence="8">
    <location>
        <begin position="823"/>
        <end position="846"/>
    </location>
</feature>
<keyword evidence="2" id="KW-0716">Sensory transduction</keyword>
<keyword evidence="8" id="KW-0812">Transmembrane</keyword>
<evidence type="ECO:0000313" key="10">
    <source>
        <dbReference type="EMBL" id="CAF3694504.1"/>
    </source>
</evidence>
<feature type="transmembrane region" description="Helical" evidence="8">
    <location>
        <begin position="978"/>
        <end position="1001"/>
    </location>
</feature>
<keyword evidence="3" id="KW-0677">Repeat</keyword>
<evidence type="ECO:0000256" key="6">
    <source>
        <dbReference type="ARBA" id="ARBA00023303"/>
    </source>
</evidence>
<evidence type="ECO:0000256" key="1">
    <source>
        <dbReference type="ARBA" id="ARBA00022448"/>
    </source>
</evidence>
<dbReference type="PROSITE" id="PS50297">
    <property type="entry name" value="ANK_REP_REGION"/>
    <property type="match status" value="2"/>
</dbReference>
<feature type="repeat" description="ANK" evidence="7">
    <location>
        <begin position="564"/>
        <end position="596"/>
    </location>
</feature>
<dbReference type="Proteomes" id="UP000681722">
    <property type="component" value="Unassembled WGS sequence"/>
</dbReference>
<dbReference type="PANTHER" id="PTHR47143:SF3">
    <property type="entry name" value="PWWP DOMAIN-CONTAINING PROTEIN"/>
    <property type="match status" value="1"/>
</dbReference>
<organism evidence="9 11">
    <name type="scientific">Didymodactylos carnosus</name>
    <dbReference type="NCBI Taxonomy" id="1234261"/>
    <lineage>
        <taxon>Eukaryota</taxon>
        <taxon>Metazoa</taxon>
        <taxon>Spiralia</taxon>
        <taxon>Gnathifera</taxon>
        <taxon>Rotifera</taxon>
        <taxon>Eurotatoria</taxon>
        <taxon>Bdelloidea</taxon>
        <taxon>Philodinida</taxon>
        <taxon>Philodinidae</taxon>
        <taxon>Didymodactylos</taxon>
    </lineage>
</organism>
<dbReference type="PANTHER" id="PTHR47143">
    <property type="entry name" value="TRANSIENT RECEPTOR POTENTIAL CATION CHANNEL PROTEIN PAINLESS"/>
    <property type="match status" value="1"/>
</dbReference>
<dbReference type="InterPro" id="IPR002110">
    <property type="entry name" value="Ankyrin_rpt"/>
</dbReference>
<keyword evidence="1" id="KW-0813">Transport</keyword>
<evidence type="ECO:0000256" key="4">
    <source>
        <dbReference type="ARBA" id="ARBA00023043"/>
    </source>
</evidence>
<dbReference type="GO" id="GO:0022857">
    <property type="term" value="F:transmembrane transporter activity"/>
    <property type="evidence" value="ECO:0007669"/>
    <property type="project" value="TreeGrafter"/>
</dbReference>
<keyword evidence="11" id="KW-1185">Reference proteome</keyword>
<dbReference type="Gene3D" id="1.25.40.20">
    <property type="entry name" value="Ankyrin repeat-containing domain"/>
    <property type="match status" value="5"/>
</dbReference>
<feature type="repeat" description="ANK" evidence="7">
    <location>
        <begin position="461"/>
        <end position="484"/>
    </location>
</feature>
<evidence type="ECO:0000256" key="8">
    <source>
        <dbReference type="SAM" id="Phobius"/>
    </source>
</evidence>
<keyword evidence="6" id="KW-0407">Ion channel</keyword>
<evidence type="ECO:0000256" key="7">
    <source>
        <dbReference type="PROSITE-ProRule" id="PRU00023"/>
    </source>
</evidence>
<keyword evidence="8" id="KW-1133">Transmembrane helix</keyword>
<dbReference type="OrthoDB" id="341259at2759"/>
<protein>
    <recommendedName>
        <fullName evidence="12">Transient receptor potential cation channel subfamily A member 1</fullName>
    </recommendedName>
</protein>
<evidence type="ECO:0000313" key="9">
    <source>
        <dbReference type="EMBL" id="CAF0913976.1"/>
    </source>
</evidence>
<feature type="repeat" description="ANK" evidence="7">
    <location>
        <begin position="14"/>
        <end position="55"/>
    </location>
</feature>
<dbReference type="GO" id="GO:1902495">
    <property type="term" value="C:transmembrane transporter complex"/>
    <property type="evidence" value="ECO:0007669"/>
    <property type="project" value="TreeGrafter"/>
</dbReference>
<dbReference type="AlphaFoldDB" id="A0A814AEK8"/>
<comment type="caution">
    <text evidence="9">The sequence shown here is derived from an EMBL/GenBank/DDBJ whole genome shotgun (WGS) entry which is preliminary data.</text>
</comment>
<feature type="transmembrane region" description="Helical" evidence="8">
    <location>
        <begin position="1050"/>
        <end position="1075"/>
    </location>
</feature>
<dbReference type="EMBL" id="CAJOBC010001713">
    <property type="protein sequence ID" value="CAF3694504.1"/>
    <property type="molecule type" value="Genomic_DNA"/>
</dbReference>
<sequence length="1213" mass="140440">MTSVYLDVNVIGHDGETPLHMVSRHEKPSDLDNTNQMGVIEYLYTKGAKLSQQDEEGRTSLHHAVMRRSCLENAKQLITLIKDHERRNVVMADGKKKKILNEPEESLINARDAQNGTPLHFVCRFVDTDAQDNVSENIVQLLIDNGAQVDAVDKNYCTPLHYCSRRQFGVENVMTLLNAAAQKEQQLNNSINMKSTTVQEYIEIQDKNNNTALCLAAEHGCEETVKILLKNKAQRNARGKEFYQPIHLAAKSGNVRVLEILLDDASMNVQKLPVTSNKETPLHVACQYNRTGAVQYLIQSLTKNKTSITDHIEHADNKDYTPLLTAAYYDHIDCVRTLVKNGAIMTDVKDDEERNILQICAKRLSINVLKEIVLQIPETKLYEMVKNCDKFGNNPLHSIGRANNSHIHSPDIERREVEVCQLLLNTFRGNQQSSTTEPEKDTGKDTFIKHSIEMIMKRNNDYRTPLHEACFRGKVALIRYLLEKIITKERHSVLEVVDDELKTALHIAADVGEFNRALTGEEFLKVLIESTVYNVVWNVLLECQVEIVKLLIDYGANIEARDMNDSTPLHGACSRNQYRCAKLLIKNHAPLDDIDEKGCTPLHLASMNGHRKIVKLLLENKANVTIQNTKEFNSLEVGIMNDQQFVVQEFISHTSWMKSMKNAQLRTFITGHEPEIDTPLRKLIRLMPTKAEEVLKRCITRLGNEETTDYTVRYNYELLEDQFASWVPGNEKKKGNSAEKRTSKSWRWWINNCLMRRSNSISVEQTADQQSATSLRSSHEHKRNALQHNHPLYIMAINEREDLIKNELVDRLIQRKWSQFTRLVFIITLTFYLWFLACFTATILNIKHSQYYYLLFNYNITDTTCEAIANLLQNSQQNPSGDGVKQSSDYVLKYMLLSLIACHLFKYLYLIVQHWQYVLSKSSLLELTSLALCLYYSQDWYSWQMNVKLRCPEQWSVGILLSWLTLVTYIQFTPTHGLFIAMLEIIITNFLWFFPILLLLVVSFGFPYYMLLQNQLIFITPIESIIRSYIMLNDVGYESHMYTDATGLPIYRPITFIIYVIYASLMFILINNLLIGFAVGEIGPMMSRAKFKRSQLRIILISEYEVIMPMKLLQYFAQKNRNEVVLPHKIKWYNKPFEAMKRFFEGNKKKELCDEQSTDDSNREQLDNIAFDQEKTKEDIQKIQNDIKDIQVYMKQMNEKICSKFDKLIKEKM</sequence>
<evidence type="ECO:0000256" key="3">
    <source>
        <dbReference type="ARBA" id="ARBA00022737"/>
    </source>
</evidence>